<sequence>MGPKHQERLGANVNTVIKKGLPPQLKDPASFTVDISVGGTSKEKAMLYLGSGINLLSFFIYKRLLEEEIKGRMKMEIVKDDKNVVEKDINLIMRIDALETEMDEALRWRKN</sequence>
<gene>
    <name evidence="1" type="ORF">LWI28_028023</name>
</gene>
<reference evidence="1" key="2">
    <citation type="submission" date="2023-02" db="EMBL/GenBank/DDBJ databases">
        <authorList>
            <person name="Swenson N.G."/>
            <person name="Wegrzyn J.L."/>
            <person name="Mcevoy S.L."/>
        </authorList>
    </citation>
    <scope>NUCLEOTIDE SEQUENCE</scope>
    <source>
        <strain evidence="1">91603</strain>
        <tissue evidence="1">Leaf</tissue>
    </source>
</reference>
<comment type="caution">
    <text evidence="1">The sequence shown here is derived from an EMBL/GenBank/DDBJ whole genome shotgun (WGS) entry which is preliminary data.</text>
</comment>
<proteinExistence type="predicted"/>
<accession>A0AAD5I8G9</accession>
<evidence type="ECO:0000313" key="1">
    <source>
        <dbReference type="EMBL" id="KAI9154554.1"/>
    </source>
</evidence>
<dbReference type="EMBL" id="JAJSOW010000108">
    <property type="protein sequence ID" value="KAI9154554.1"/>
    <property type="molecule type" value="Genomic_DNA"/>
</dbReference>
<dbReference type="Proteomes" id="UP001064489">
    <property type="component" value="Chromosome 11"/>
</dbReference>
<organism evidence="1 2">
    <name type="scientific">Acer negundo</name>
    <name type="common">Box elder</name>
    <dbReference type="NCBI Taxonomy" id="4023"/>
    <lineage>
        <taxon>Eukaryota</taxon>
        <taxon>Viridiplantae</taxon>
        <taxon>Streptophyta</taxon>
        <taxon>Embryophyta</taxon>
        <taxon>Tracheophyta</taxon>
        <taxon>Spermatophyta</taxon>
        <taxon>Magnoliopsida</taxon>
        <taxon>eudicotyledons</taxon>
        <taxon>Gunneridae</taxon>
        <taxon>Pentapetalae</taxon>
        <taxon>rosids</taxon>
        <taxon>malvids</taxon>
        <taxon>Sapindales</taxon>
        <taxon>Sapindaceae</taxon>
        <taxon>Hippocastanoideae</taxon>
        <taxon>Acereae</taxon>
        <taxon>Acer</taxon>
    </lineage>
</organism>
<keyword evidence="2" id="KW-1185">Reference proteome</keyword>
<reference evidence="1" key="1">
    <citation type="journal article" date="2022" name="Plant J.">
        <title>Strategies of tolerance reflected in two North American maple genomes.</title>
        <authorList>
            <person name="McEvoy S.L."/>
            <person name="Sezen U.U."/>
            <person name="Trouern-Trend A."/>
            <person name="McMahon S.M."/>
            <person name="Schaberg P.G."/>
            <person name="Yang J."/>
            <person name="Wegrzyn J.L."/>
            <person name="Swenson N.G."/>
        </authorList>
    </citation>
    <scope>NUCLEOTIDE SEQUENCE</scope>
    <source>
        <strain evidence="1">91603</strain>
    </source>
</reference>
<dbReference type="AlphaFoldDB" id="A0AAD5I8G9"/>
<protein>
    <submittedName>
        <fullName evidence="1">Uncharacterized protein</fullName>
    </submittedName>
</protein>
<evidence type="ECO:0000313" key="2">
    <source>
        <dbReference type="Proteomes" id="UP001064489"/>
    </source>
</evidence>
<name>A0AAD5I8G9_ACENE</name>